<feature type="compositionally biased region" description="Basic residues" evidence="1">
    <location>
        <begin position="540"/>
        <end position="559"/>
    </location>
</feature>
<feature type="compositionally biased region" description="Polar residues" evidence="1">
    <location>
        <begin position="433"/>
        <end position="443"/>
    </location>
</feature>
<organism evidence="2 3">
    <name type="scientific">Kwoniella heveanensis BCC8398</name>
    <dbReference type="NCBI Taxonomy" id="1296120"/>
    <lineage>
        <taxon>Eukaryota</taxon>
        <taxon>Fungi</taxon>
        <taxon>Dikarya</taxon>
        <taxon>Basidiomycota</taxon>
        <taxon>Agaricomycotina</taxon>
        <taxon>Tremellomycetes</taxon>
        <taxon>Tremellales</taxon>
        <taxon>Cryptococcaceae</taxon>
        <taxon>Kwoniella</taxon>
    </lineage>
</organism>
<feature type="compositionally biased region" description="Basic and acidic residues" evidence="1">
    <location>
        <begin position="83"/>
        <end position="97"/>
    </location>
</feature>
<proteinExistence type="predicted"/>
<feature type="compositionally biased region" description="Low complexity" evidence="1">
    <location>
        <begin position="401"/>
        <end position="418"/>
    </location>
</feature>
<reference evidence="3" key="2">
    <citation type="submission" date="2013-12" db="EMBL/GenBank/DDBJ databases">
        <title>Evolution of pathogenesis and genome organization in the Tremellales.</title>
        <authorList>
            <person name="Cuomo C."/>
            <person name="Litvintseva A."/>
            <person name="Heitman J."/>
            <person name="Chen Y."/>
            <person name="Sun S."/>
            <person name="Springer D."/>
            <person name="Dromer F."/>
            <person name="Young S."/>
            <person name="Zeng Q."/>
            <person name="Chapman S."/>
            <person name="Gujja S."/>
            <person name="Saif S."/>
            <person name="Birren B."/>
        </authorList>
    </citation>
    <scope>NUCLEOTIDE SEQUENCE [LARGE SCALE GENOMIC DNA]</scope>
    <source>
        <strain evidence="3">BCC8398</strain>
    </source>
</reference>
<name>A0A1B9GZT7_9TREE</name>
<gene>
    <name evidence="2" type="ORF">I316_01780</name>
</gene>
<protein>
    <submittedName>
        <fullName evidence="2">Uncharacterized protein</fullName>
    </submittedName>
</protein>
<dbReference type="EMBL" id="KI669495">
    <property type="protein sequence ID" value="OCF36530.1"/>
    <property type="molecule type" value="Genomic_DNA"/>
</dbReference>
<accession>A0A1B9GZT7</accession>
<feature type="compositionally biased region" description="Basic and acidic residues" evidence="1">
    <location>
        <begin position="326"/>
        <end position="343"/>
    </location>
</feature>
<reference evidence="2 3" key="1">
    <citation type="submission" date="2013-07" db="EMBL/GenBank/DDBJ databases">
        <title>The Genome Sequence of Cryptococcus heveanensis BCC8398.</title>
        <authorList>
            <consortium name="The Broad Institute Genome Sequencing Platform"/>
            <person name="Cuomo C."/>
            <person name="Litvintseva A."/>
            <person name="Chen Y."/>
            <person name="Heitman J."/>
            <person name="Sun S."/>
            <person name="Springer D."/>
            <person name="Dromer F."/>
            <person name="Young S.K."/>
            <person name="Zeng Q."/>
            <person name="Gargeya S."/>
            <person name="Fitzgerald M."/>
            <person name="Abouelleil A."/>
            <person name="Alvarado L."/>
            <person name="Berlin A.M."/>
            <person name="Chapman S.B."/>
            <person name="Dewar J."/>
            <person name="Goldberg J."/>
            <person name="Griggs A."/>
            <person name="Gujja S."/>
            <person name="Hansen M."/>
            <person name="Howarth C."/>
            <person name="Imamovic A."/>
            <person name="Larimer J."/>
            <person name="McCowan C."/>
            <person name="Murphy C."/>
            <person name="Pearson M."/>
            <person name="Priest M."/>
            <person name="Roberts A."/>
            <person name="Saif S."/>
            <person name="Shea T."/>
            <person name="Sykes S."/>
            <person name="Wortman J."/>
            <person name="Nusbaum C."/>
            <person name="Birren B."/>
        </authorList>
    </citation>
    <scope>NUCLEOTIDE SEQUENCE [LARGE SCALE GENOMIC DNA]</scope>
    <source>
        <strain evidence="2 3">BCC8398</strain>
    </source>
</reference>
<feature type="region of interest" description="Disordered" evidence="1">
    <location>
        <begin position="83"/>
        <end position="106"/>
    </location>
</feature>
<keyword evidence="3" id="KW-1185">Reference proteome</keyword>
<feature type="region of interest" description="Disordered" evidence="1">
    <location>
        <begin position="379"/>
        <end position="571"/>
    </location>
</feature>
<feature type="region of interest" description="Disordered" evidence="1">
    <location>
        <begin position="213"/>
        <end position="232"/>
    </location>
</feature>
<feature type="compositionally biased region" description="Low complexity" evidence="1">
    <location>
        <begin position="217"/>
        <end position="231"/>
    </location>
</feature>
<evidence type="ECO:0000256" key="1">
    <source>
        <dbReference type="SAM" id="MobiDB-lite"/>
    </source>
</evidence>
<dbReference type="Proteomes" id="UP000092666">
    <property type="component" value="Unassembled WGS sequence"/>
</dbReference>
<sequence length="588" mass="63742">MIHLPYGGYFTHQITYIDPSGYAHPIASGILHPSYFTHSQVQPPAPLPPFPLPYPANPRFLSGLASGASAGWDRGDGYNPGDCDHRLYSDTDPHDVETGAQDTVFPKHCGGMVDDGPRAKGVEQLGGDPHPPGHAIHDRPIPTGPRGTWPSRSPTTPSGPPLKLTCEPGPVLGPSAQVSQMQTVVEQSAERNDAQSRKAANFARSAKVRAKLKAKKAQSTASYSASSAPAADNNAVNQAVKSGSTFGFEDRNCRGSPQLKPDSQELLSLHLPKHDRRGIPSYPDFHGRRPSKRRLTETEASTGTSGEGTEPRQKSRLRAWSPTFAPDRHEPSSTLRPIEHDHQASTQKGSLGVMIVSERKDEDEARMMRKEAWIMVTSEGGTSTRKVKELTPPLPDYIPFSSSQPDPTRTPSPTRRPSLSNRLTSDPLIPEQAQAQNDQTESGGSAREEMIRPPNTLHVQVIDVPQTKGGPSATSAIKSIISGGKSKTGSSSEQKQDDGQARTIKHNLIQQEEAAKRRGLTLEAYLESRKKPKPCSQKGSSKKKGAAKARVNGKSKNKSRTAISMSEAETEIRSLIEQHMDTLKETGK</sequence>
<feature type="compositionally biased region" description="Low complexity" evidence="1">
    <location>
        <begin position="145"/>
        <end position="156"/>
    </location>
</feature>
<feature type="region of interest" description="Disordered" evidence="1">
    <location>
        <begin position="271"/>
        <end position="351"/>
    </location>
</feature>
<feature type="region of interest" description="Disordered" evidence="1">
    <location>
        <begin position="138"/>
        <end position="159"/>
    </location>
</feature>
<dbReference type="AlphaFoldDB" id="A0A1B9GZT7"/>
<evidence type="ECO:0000313" key="3">
    <source>
        <dbReference type="Proteomes" id="UP000092666"/>
    </source>
</evidence>
<feature type="compositionally biased region" description="Low complexity" evidence="1">
    <location>
        <begin position="298"/>
        <end position="308"/>
    </location>
</feature>
<evidence type="ECO:0000313" key="2">
    <source>
        <dbReference type="EMBL" id="OCF36530.1"/>
    </source>
</evidence>
<feature type="compositionally biased region" description="Low complexity" evidence="1">
    <location>
        <begin position="472"/>
        <end position="492"/>
    </location>
</feature>